<proteinExistence type="predicted"/>
<accession>A0A0A5JHK6</accession>
<organism evidence="1 2">
    <name type="scientific">Photobacterium sp. (strain ATCC 43367)</name>
    <dbReference type="NCBI Taxonomy" id="379097"/>
    <lineage>
        <taxon>Bacteria</taxon>
        <taxon>Pseudomonadati</taxon>
        <taxon>Pseudomonadota</taxon>
        <taxon>Gammaproteobacteria</taxon>
        <taxon>Vibrionales</taxon>
        <taxon>Vibrionaceae</taxon>
        <taxon>Vibrio</taxon>
        <taxon>Vibrio oreintalis group</taxon>
    </lineage>
</organism>
<gene>
    <name evidence="1" type="ORF">NM06_17440</name>
</gene>
<dbReference type="Pfam" id="PF20090">
    <property type="entry name" value="DUF6482"/>
    <property type="match status" value="1"/>
</dbReference>
<evidence type="ECO:0000313" key="2">
    <source>
        <dbReference type="Proteomes" id="UP000030451"/>
    </source>
</evidence>
<sequence length="83" mass="9757">MNLLIESFEGGIYLAYRVENQQKHLIRDEKQHPLKFLSLEQVRHHFRDDSFSSATLIHNNAYDEMCGEDDGNSPPLEIDLCWH</sequence>
<evidence type="ECO:0000313" key="1">
    <source>
        <dbReference type="EMBL" id="KGY07438.1"/>
    </source>
</evidence>
<dbReference type="InterPro" id="IPR045508">
    <property type="entry name" value="DUF6482"/>
</dbReference>
<protein>
    <submittedName>
        <fullName evidence="1">Na(+)-translocating NADH-quinone reductase subunit B</fullName>
    </submittedName>
</protein>
<name>A0A0A5JHK6_PHOS4</name>
<dbReference type="AlphaFoldDB" id="A0A0A5JHK6"/>
<dbReference type="OrthoDB" id="5600613at2"/>
<dbReference type="EMBL" id="JRWP01000045">
    <property type="protein sequence ID" value="KGY07438.1"/>
    <property type="molecule type" value="Genomic_DNA"/>
</dbReference>
<dbReference type="Proteomes" id="UP000030451">
    <property type="component" value="Unassembled WGS sequence"/>
</dbReference>
<reference evidence="1 2" key="1">
    <citation type="submission" date="2014-10" db="EMBL/GenBank/DDBJ databases">
        <title>Genome sequencing of Vibrio sinaloensis T08.</title>
        <authorList>
            <person name="Chan K.-G."/>
            <person name="Mohamad N.I."/>
        </authorList>
    </citation>
    <scope>NUCLEOTIDE SEQUENCE [LARGE SCALE GENOMIC DNA]</scope>
    <source>
        <strain evidence="1 2">T08</strain>
    </source>
</reference>
<comment type="caution">
    <text evidence="1">The sequence shown here is derived from an EMBL/GenBank/DDBJ whole genome shotgun (WGS) entry which is preliminary data.</text>
</comment>